<reference evidence="1" key="1">
    <citation type="journal article" date="2023" name="Mol. Phylogenet. Evol.">
        <title>Genome-scale phylogeny and comparative genomics of the fungal order Sordariales.</title>
        <authorList>
            <person name="Hensen N."/>
            <person name="Bonometti L."/>
            <person name="Westerberg I."/>
            <person name="Brannstrom I.O."/>
            <person name="Guillou S."/>
            <person name="Cros-Aarteil S."/>
            <person name="Calhoun S."/>
            <person name="Haridas S."/>
            <person name="Kuo A."/>
            <person name="Mondo S."/>
            <person name="Pangilinan J."/>
            <person name="Riley R."/>
            <person name="LaButti K."/>
            <person name="Andreopoulos B."/>
            <person name="Lipzen A."/>
            <person name="Chen C."/>
            <person name="Yan M."/>
            <person name="Daum C."/>
            <person name="Ng V."/>
            <person name="Clum A."/>
            <person name="Steindorff A."/>
            <person name="Ohm R.A."/>
            <person name="Martin F."/>
            <person name="Silar P."/>
            <person name="Natvig D.O."/>
            <person name="Lalanne C."/>
            <person name="Gautier V."/>
            <person name="Ament-Velasquez S.L."/>
            <person name="Kruys A."/>
            <person name="Hutchinson M.I."/>
            <person name="Powell A.J."/>
            <person name="Barry K."/>
            <person name="Miller A.N."/>
            <person name="Grigoriev I.V."/>
            <person name="Debuchy R."/>
            <person name="Gladieux P."/>
            <person name="Hiltunen Thoren M."/>
            <person name="Johannesson H."/>
        </authorList>
    </citation>
    <scope>NUCLEOTIDE SEQUENCE</scope>
    <source>
        <strain evidence="1">SMH4131-1</strain>
    </source>
</reference>
<name>A0AAE0I6Q1_9PEZI</name>
<evidence type="ECO:0000313" key="2">
    <source>
        <dbReference type="Proteomes" id="UP001286456"/>
    </source>
</evidence>
<evidence type="ECO:0000313" key="1">
    <source>
        <dbReference type="EMBL" id="KAK3319538.1"/>
    </source>
</evidence>
<dbReference type="Proteomes" id="UP001286456">
    <property type="component" value="Unassembled WGS sequence"/>
</dbReference>
<dbReference type="EMBL" id="JAUEPO010000006">
    <property type="protein sequence ID" value="KAK3319538.1"/>
    <property type="molecule type" value="Genomic_DNA"/>
</dbReference>
<comment type="caution">
    <text evidence="1">The sequence shown here is derived from an EMBL/GenBank/DDBJ whole genome shotgun (WGS) entry which is preliminary data.</text>
</comment>
<organism evidence="1 2">
    <name type="scientific">Cercophora scortea</name>
    <dbReference type="NCBI Taxonomy" id="314031"/>
    <lineage>
        <taxon>Eukaryota</taxon>
        <taxon>Fungi</taxon>
        <taxon>Dikarya</taxon>
        <taxon>Ascomycota</taxon>
        <taxon>Pezizomycotina</taxon>
        <taxon>Sordariomycetes</taxon>
        <taxon>Sordariomycetidae</taxon>
        <taxon>Sordariales</taxon>
        <taxon>Lasiosphaeriaceae</taxon>
        <taxon>Cercophora</taxon>
    </lineage>
</organism>
<protein>
    <submittedName>
        <fullName evidence="1">Uncharacterized protein</fullName>
    </submittedName>
</protein>
<keyword evidence="2" id="KW-1185">Reference proteome</keyword>
<gene>
    <name evidence="1" type="ORF">B0T19DRAFT_445346</name>
</gene>
<dbReference type="AlphaFoldDB" id="A0AAE0I6Q1"/>
<sequence>MDSATHPTPYSSRSNRPRIATVTVPGDGTIFYPPDRSIYWRAKRATIFSRLNVLRSGEEVAYILRHAPSMTQSFCFAVENAILVFDDDIEEHTFHLDLIRLVLGDSQRDLGPIQVTSRLVCETAEDAGFWMTLFTDYGIQIVDIVGNLEHEHEHETCESSLARVGSPWREEWWNY</sequence>
<reference evidence="1" key="2">
    <citation type="submission" date="2023-06" db="EMBL/GenBank/DDBJ databases">
        <authorList>
            <consortium name="Lawrence Berkeley National Laboratory"/>
            <person name="Haridas S."/>
            <person name="Hensen N."/>
            <person name="Bonometti L."/>
            <person name="Westerberg I."/>
            <person name="Brannstrom I.O."/>
            <person name="Guillou S."/>
            <person name="Cros-Aarteil S."/>
            <person name="Calhoun S."/>
            <person name="Kuo A."/>
            <person name="Mondo S."/>
            <person name="Pangilinan J."/>
            <person name="Riley R."/>
            <person name="Labutti K."/>
            <person name="Andreopoulos B."/>
            <person name="Lipzen A."/>
            <person name="Chen C."/>
            <person name="Yanf M."/>
            <person name="Daum C."/>
            <person name="Ng V."/>
            <person name="Clum A."/>
            <person name="Steindorff A."/>
            <person name="Ohm R."/>
            <person name="Martin F."/>
            <person name="Silar P."/>
            <person name="Natvig D."/>
            <person name="Lalanne C."/>
            <person name="Gautier V."/>
            <person name="Ament-Velasquez S.L."/>
            <person name="Kruys A."/>
            <person name="Hutchinson M.I."/>
            <person name="Powell A.J."/>
            <person name="Barry K."/>
            <person name="Miller A.N."/>
            <person name="Grigoriev I.V."/>
            <person name="Debuchy R."/>
            <person name="Gladieux P."/>
            <person name="Thoren M.H."/>
            <person name="Johannesson H."/>
        </authorList>
    </citation>
    <scope>NUCLEOTIDE SEQUENCE</scope>
    <source>
        <strain evidence="1">SMH4131-1</strain>
    </source>
</reference>
<proteinExistence type="predicted"/>
<accession>A0AAE0I6Q1</accession>